<keyword evidence="2" id="KW-1185">Reference proteome</keyword>
<reference evidence="1 2" key="1">
    <citation type="journal article" date="2012" name="J. Bacteriol.">
        <title>Draft Genome Sequence of Cecembia lonarensis Strain LW9T, Isolated from Lonar Lake, a Haloalkaline Lake in India.</title>
        <authorList>
            <person name="Shivaji S."/>
            <person name="Ara S."/>
            <person name="Singh A."/>
            <person name="Pinnaka A.K."/>
        </authorList>
    </citation>
    <scope>NUCLEOTIDE SEQUENCE [LARGE SCALE GENOMIC DNA]</scope>
    <source>
        <strain evidence="1 2">LW9</strain>
    </source>
</reference>
<dbReference type="EMBL" id="AMGM01000005">
    <property type="protein sequence ID" value="EKB50828.1"/>
    <property type="molecule type" value="Genomic_DNA"/>
</dbReference>
<dbReference type="Proteomes" id="UP000004478">
    <property type="component" value="Unassembled WGS sequence"/>
</dbReference>
<protein>
    <submittedName>
        <fullName evidence="1">Uncharacterized protein</fullName>
    </submittedName>
</protein>
<proteinExistence type="predicted"/>
<dbReference type="RefSeq" id="WP_009183622.1">
    <property type="nucleotide sequence ID" value="NZ_AMGM01000005.1"/>
</dbReference>
<gene>
    <name evidence="1" type="ORF">B879_00573</name>
</gene>
<organism evidence="1 2">
    <name type="scientific">Cecembia lonarensis (strain CCUG 58316 / KCTC 22772 / LW9)</name>
    <dbReference type="NCBI Taxonomy" id="1225176"/>
    <lineage>
        <taxon>Bacteria</taxon>
        <taxon>Pseudomonadati</taxon>
        <taxon>Bacteroidota</taxon>
        <taxon>Cytophagia</taxon>
        <taxon>Cytophagales</taxon>
        <taxon>Cyclobacteriaceae</taxon>
        <taxon>Cecembia</taxon>
    </lineage>
</organism>
<accession>K1LKG0</accession>
<dbReference type="AlphaFoldDB" id="K1LKG0"/>
<evidence type="ECO:0000313" key="2">
    <source>
        <dbReference type="Proteomes" id="UP000004478"/>
    </source>
</evidence>
<comment type="caution">
    <text evidence="1">The sequence shown here is derived from an EMBL/GenBank/DDBJ whole genome shotgun (WGS) entry which is preliminary data.</text>
</comment>
<sequence>MKNFRLIGVLLFILMMGNSCKTYKSLERVEPRSNSASIAEQVQKLKLGDVIKIHEKQVAGSQIWSM</sequence>
<evidence type="ECO:0000313" key="1">
    <source>
        <dbReference type="EMBL" id="EKB50828.1"/>
    </source>
</evidence>
<name>K1LKG0_CECL9</name>